<evidence type="ECO:0000256" key="1">
    <source>
        <dbReference type="SAM" id="Phobius"/>
    </source>
</evidence>
<evidence type="ECO:0000313" key="2">
    <source>
        <dbReference type="EMBL" id="KAF7760990.1"/>
    </source>
</evidence>
<feature type="transmembrane region" description="Helical" evidence="1">
    <location>
        <begin position="20"/>
        <end position="40"/>
    </location>
</feature>
<gene>
    <name evidence="2" type="ORF">Agabi119p4_10399</name>
</gene>
<keyword evidence="1" id="KW-0472">Membrane</keyword>
<organism evidence="2 3">
    <name type="scientific">Agaricus bisporus var. burnettii</name>
    <dbReference type="NCBI Taxonomy" id="192524"/>
    <lineage>
        <taxon>Eukaryota</taxon>
        <taxon>Fungi</taxon>
        <taxon>Dikarya</taxon>
        <taxon>Basidiomycota</taxon>
        <taxon>Agaricomycotina</taxon>
        <taxon>Agaricomycetes</taxon>
        <taxon>Agaricomycetidae</taxon>
        <taxon>Agaricales</taxon>
        <taxon>Agaricineae</taxon>
        <taxon>Agaricaceae</taxon>
        <taxon>Agaricus</taxon>
    </lineage>
</organism>
<dbReference type="Proteomes" id="UP000629468">
    <property type="component" value="Unassembled WGS sequence"/>
</dbReference>
<name>A0A8H7EWX5_AGABI</name>
<proteinExistence type="predicted"/>
<protein>
    <submittedName>
        <fullName evidence="2">Uncharacterized protein</fullName>
    </submittedName>
</protein>
<feature type="transmembrane region" description="Helical" evidence="1">
    <location>
        <begin position="185"/>
        <end position="205"/>
    </location>
</feature>
<dbReference type="AlphaFoldDB" id="A0A8H7EWX5"/>
<reference evidence="2 3" key="1">
    <citation type="journal article" name="Sci. Rep.">
        <title>Telomere-to-telomere assembled and centromere annotated genomes of the two main subspecies of the button mushroom Agaricus bisporus reveal especially polymorphic chromosome ends.</title>
        <authorList>
            <person name="Sonnenberg A.S.M."/>
            <person name="Sedaghat-Telgerd N."/>
            <person name="Lavrijssen B."/>
            <person name="Ohm R.A."/>
            <person name="Hendrickx P.M."/>
            <person name="Scholtmeijer K."/>
            <person name="Baars J.J.P."/>
            <person name="van Peer A."/>
        </authorList>
    </citation>
    <scope>NUCLEOTIDE SEQUENCE [LARGE SCALE GENOMIC DNA]</scope>
    <source>
        <strain evidence="2 3">H119_p4</strain>
    </source>
</reference>
<comment type="caution">
    <text evidence="2">The sequence shown here is derived from an EMBL/GenBank/DDBJ whole genome shotgun (WGS) entry which is preliminary data.</text>
</comment>
<evidence type="ECO:0000313" key="3">
    <source>
        <dbReference type="Proteomes" id="UP000629468"/>
    </source>
</evidence>
<keyword evidence="1" id="KW-1133">Transmembrane helix</keyword>
<keyword evidence="1" id="KW-0812">Transmembrane</keyword>
<feature type="transmembrane region" description="Helical" evidence="1">
    <location>
        <begin position="61"/>
        <end position="82"/>
    </location>
</feature>
<feature type="transmembrane region" description="Helical" evidence="1">
    <location>
        <begin position="226"/>
        <end position="250"/>
    </location>
</feature>
<sequence length="354" mass="39897">MDAKRSLTGNLLLVTQLELVSTTTAAGTLYGIAFLLYCLYLHALLPQLRDNDRRRKTQFMITYSSIIMLCGFYFLLLNAWVIQDAYIKHADFPEGPYGYEGSTYVTQPAIAVGLVCEFVIDILTASIQIWRLWVVWQVNQNLLPAPKLNITPLSPALRIRKIFFQITLTGLDLINQVWKPQNAEYALHAILTVLPTILIAGFLIIHSRRQRKLMGKFQSSTPYINVVAMLIESYAMESTWIILSVIFVNIKHPMTLFFGDTQVYIKVNSYIAIILLGFDCEPLMIKIIAYLLVLYRVANGRAYGSQSRRDCITSLHWNHTTVQSVAAGGIDTDIHPPAGNKAERDILLVQGSPA</sequence>
<dbReference type="EMBL" id="JABXXO010000014">
    <property type="protein sequence ID" value="KAF7760990.1"/>
    <property type="molecule type" value="Genomic_DNA"/>
</dbReference>
<feature type="transmembrane region" description="Helical" evidence="1">
    <location>
        <begin position="270"/>
        <end position="295"/>
    </location>
</feature>
<accession>A0A8H7EWX5</accession>